<dbReference type="VEuPathDB" id="FungiDB:SCHCODRAFT_02495703"/>
<name>D8Q2C9_SCHCM</name>
<feature type="non-terminal residue" evidence="2">
    <location>
        <position position="114"/>
    </location>
</feature>
<dbReference type="AlphaFoldDB" id="D8Q2C9"/>
<evidence type="ECO:0000256" key="1">
    <source>
        <dbReference type="SAM" id="Phobius"/>
    </source>
</evidence>
<keyword evidence="3" id="KW-1185">Reference proteome</keyword>
<keyword evidence="1" id="KW-0472">Membrane</keyword>
<sequence length="114" mass="12935">MSHNINRTTLRPANDGLVLQDGPYQIVISGHFGRALGREFRAACRADKQSGQDVGRITFLRFLLANLMLLLCISLVLYCMGIKVNVEWQYSYIDIRHVGTLPKFRALIVVVKKM</sequence>
<reference evidence="2 3" key="1">
    <citation type="journal article" date="2010" name="Nat. Biotechnol.">
        <title>Genome sequence of the model mushroom Schizophyllum commune.</title>
        <authorList>
            <person name="Ohm R.A."/>
            <person name="de Jong J.F."/>
            <person name="Lugones L.G."/>
            <person name="Aerts A."/>
            <person name="Kothe E."/>
            <person name="Stajich J.E."/>
            <person name="de Vries R.P."/>
            <person name="Record E."/>
            <person name="Levasseur A."/>
            <person name="Baker S.E."/>
            <person name="Bartholomew K.A."/>
            <person name="Coutinho P.M."/>
            <person name="Erdmann S."/>
            <person name="Fowler T.J."/>
            <person name="Gathman A.C."/>
            <person name="Lombard V."/>
            <person name="Henrissat B."/>
            <person name="Knabe N."/>
            <person name="Kuees U."/>
            <person name="Lilly W.W."/>
            <person name="Lindquist E."/>
            <person name="Lucas S."/>
            <person name="Magnuson J.K."/>
            <person name="Piumi F."/>
            <person name="Raudaskoski M."/>
            <person name="Salamov A."/>
            <person name="Schmutz J."/>
            <person name="Schwarze F.W.M.R."/>
            <person name="vanKuyk P.A."/>
            <person name="Horton J.S."/>
            <person name="Grigoriev I.V."/>
            <person name="Woesten H.A.B."/>
        </authorList>
    </citation>
    <scope>NUCLEOTIDE SEQUENCE [LARGE SCALE GENOMIC DNA]</scope>
    <source>
        <strain evidence="3">H4-8 / FGSC 9210</strain>
    </source>
</reference>
<dbReference type="RefSeq" id="XP_003033563.1">
    <property type="nucleotide sequence ID" value="XM_003033517.1"/>
</dbReference>
<dbReference type="Proteomes" id="UP000007431">
    <property type="component" value="Unassembled WGS sequence"/>
</dbReference>
<gene>
    <name evidence="2" type="ORF">SCHCODRAFT_108555</name>
</gene>
<protein>
    <submittedName>
        <fullName evidence="2">Uncharacterized protein</fullName>
    </submittedName>
</protein>
<evidence type="ECO:0000313" key="3">
    <source>
        <dbReference type="Proteomes" id="UP000007431"/>
    </source>
</evidence>
<organism evidence="3">
    <name type="scientific">Schizophyllum commune (strain H4-8 / FGSC 9210)</name>
    <name type="common">Split gill fungus</name>
    <dbReference type="NCBI Taxonomy" id="578458"/>
    <lineage>
        <taxon>Eukaryota</taxon>
        <taxon>Fungi</taxon>
        <taxon>Dikarya</taxon>
        <taxon>Basidiomycota</taxon>
        <taxon>Agaricomycotina</taxon>
        <taxon>Agaricomycetes</taxon>
        <taxon>Agaricomycetidae</taxon>
        <taxon>Agaricales</taxon>
        <taxon>Schizophyllaceae</taxon>
        <taxon>Schizophyllum</taxon>
    </lineage>
</organism>
<dbReference type="InParanoid" id="D8Q2C9"/>
<keyword evidence="1" id="KW-1133">Transmembrane helix</keyword>
<dbReference type="EMBL" id="GL377305">
    <property type="protein sequence ID" value="EFI98660.1"/>
    <property type="molecule type" value="Genomic_DNA"/>
</dbReference>
<dbReference type="GeneID" id="9592817"/>
<feature type="transmembrane region" description="Helical" evidence="1">
    <location>
        <begin position="59"/>
        <end position="80"/>
    </location>
</feature>
<keyword evidence="1" id="KW-0812">Transmembrane</keyword>
<accession>D8Q2C9</accession>
<dbReference type="HOGENOM" id="CLU_2122487_0_0_1"/>
<dbReference type="KEGG" id="scm:SCHCO_02495703"/>
<proteinExistence type="predicted"/>
<evidence type="ECO:0000313" key="2">
    <source>
        <dbReference type="EMBL" id="EFI98660.1"/>
    </source>
</evidence>